<evidence type="ECO:0000259" key="3">
    <source>
        <dbReference type="Pfam" id="PF23598"/>
    </source>
</evidence>
<sequence length="226" mass="26715">MTGVTVCCGTVNSIKALWETRIKKSKDELKTEREQRDRRAVGSIMTYFKSNGSQLVGRELKKHCRLLSLSNLKKLYHLDLSMNKFTTIPDCVVKLPSLEWLDMGSNRLESLPEDIHRMEKLHTLWLPRNELEYLPDNISHMQSLNTLVLSKNKLRDIPPLMEDMSNLRFVNFRDNPLTYDVTLPDLKEDDEEEDREMFGREFMHFYIQEARKRGYAVLNMYCVHNW</sequence>
<evidence type="ECO:0000313" key="5">
    <source>
        <dbReference type="Proteomes" id="UP000694701"/>
    </source>
</evidence>
<dbReference type="InterPro" id="IPR003591">
    <property type="entry name" value="Leu-rich_rpt_typical-subtyp"/>
</dbReference>
<dbReference type="InterPro" id="IPR050216">
    <property type="entry name" value="LRR_domain-containing"/>
</dbReference>
<keyword evidence="2" id="KW-0677">Repeat</keyword>
<dbReference type="PANTHER" id="PTHR48051">
    <property type="match status" value="1"/>
</dbReference>
<keyword evidence="1" id="KW-0433">Leucine-rich repeat</keyword>
<dbReference type="SMART" id="SM00369">
    <property type="entry name" value="LRR_TYP"/>
    <property type="match status" value="4"/>
</dbReference>
<dbReference type="AlphaFoldDB" id="A0A8C2JBJ8"/>
<evidence type="ECO:0000256" key="1">
    <source>
        <dbReference type="ARBA" id="ARBA00022614"/>
    </source>
</evidence>
<evidence type="ECO:0000313" key="4">
    <source>
        <dbReference type="Ensembl" id="ENSCCRP00020092194.1"/>
    </source>
</evidence>
<dbReference type="InterPro" id="IPR055414">
    <property type="entry name" value="LRR_R13L4/SHOC2-like"/>
</dbReference>
<dbReference type="InterPro" id="IPR001611">
    <property type="entry name" value="Leu-rich_rpt"/>
</dbReference>
<evidence type="ECO:0000256" key="2">
    <source>
        <dbReference type="ARBA" id="ARBA00022737"/>
    </source>
</evidence>
<proteinExistence type="predicted"/>
<dbReference type="Proteomes" id="UP000694701">
    <property type="component" value="Unplaced"/>
</dbReference>
<dbReference type="SUPFAM" id="SSF52058">
    <property type="entry name" value="L domain-like"/>
    <property type="match status" value="1"/>
</dbReference>
<dbReference type="PROSITE" id="PS51450">
    <property type="entry name" value="LRR"/>
    <property type="match status" value="2"/>
</dbReference>
<dbReference type="Ensembl" id="ENSCCRT00020100743.1">
    <property type="protein sequence ID" value="ENSCCRP00020092194.1"/>
    <property type="gene ID" value="ENSCCRG00020042199.1"/>
</dbReference>
<protein>
    <submittedName>
        <fullName evidence="4">Leucine rich repeat containing 39</fullName>
    </submittedName>
</protein>
<dbReference type="InterPro" id="IPR032675">
    <property type="entry name" value="LRR_dom_sf"/>
</dbReference>
<organism evidence="4 5">
    <name type="scientific">Cyprinus carpio</name>
    <name type="common">Common carp</name>
    <dbReference type="NCBI Taxonomy" id="7962"/>
    <lineage>
        <taxon>Eukaryota</taxon>
        <taxon>Metazoa</taxon>
        <taxon>Chordata</taxon>
        <taxon>Craniata</taxon>
        <taxon>Vertebrata</taxon>
        <taxon>Euteleostomi</taxon>
        <taxon>Actinopterygii</taxon>
        <taxon>Neopterygii</taxon>
        <taxon>Teleostei</taxon>
        <taxon>Ostariophysi</taxon>
        <taxon>Cypriniformes</taxon>
        <taxon>Cyprinidae</taxon>
        <taxon>Cyprininae</taxon>
        <taxon>Cyprinus</taxon>
    </lineage>
</organism>
<accession>A0A8C2JBJ8</accession>
<reference evidence="4" key="1">
    <citation type="submission" date="2025-08" db="UniProtKB">
        <authorList>
            <consortium name="Ensembl"/>
        </authorList>
    </citation>
    <scope>IDENTIFICATION</scope>
</reference>
<dbReference type="GO" id="GO:0005737">
    <property type="term" value="C:cytoplasm"/>
    <property type="evidence" value="ECO:0007669"/>
    <property type="project" value="TreeGrafter"/>
</dbReference>
<name>A0A8C2JBJ8_CYPCA</name>
<dbReference type="Gene3D" id="3.80.10.10">
    <property type="entry name" value="Ribonuclease Inhibitor"/>
    <property type="match status" value="1"/>
</dbReference>
<dbReference type="PANTHER" id="PTHR48051:SF1">
    <property type="entry name" value="RAS SUPPRESSOR PROTEIN 1"/>
    <property type="match status" value="1"/>
</dbReference>
<feature type="domain" description="Disease resistance R13L4/SHOC-2-like LRR" evidence="3">
    <location>
        <begin position="57"/>
        <end position="168"/>
    </location>
</feature>
<dbReference type="Pfam" id="PF23598">
    <property type="entry name" value="LRR_14"/>
    <property type="match status" value="1"/>
</dbReference>